<proteinExistence type="predicted"/>
<comment type="caution">
    <text evidence="1">The sequence shown here is derived from an EMBL/GenBank/DDBJ whole genome shotgun (WGS) entry which is preliminary data.</text>
</comment>
<dbReference type="Proteomes" id="UP000887458">
    <property type="component" value="Unassembled WGS sequence"/>
</dbReference>
<keyword evidence="2" id="KW-1185">Reference proteome</keyword>
<organism evidence="1 2">
    <name type="scientific">Dermatophagoides pteronyssinus</name>
    <name type="common">European house dust mite</name>
    <dbReference type="NCBI Taxonomy" id="6956"/>
    <lineage>
        <taxon>Eukaryota</taxon>
        <taxon>Metazoa</taxon>
        <taxon>Ecdysozoa</taxon>
        <taxon>Arthropoda</taxon>
        <taxon>Chelicerata</taxon>
        <taxon>Arachnida</taxon>
        <taxon>Acari</taxon>
        <taxon>Acariformes</taxon>
        <taxon>Sarcoptiformes</taxon>
        <taxon>Astigmata</taxon>
        <taxon>Psoroptidia</taxon>
        <taxon>Analgoidea</taxon>
        <taxon>Pyroglyphidae</taxon>
        <taxon>Dermatophagoidinae</taxon>
        <taxon>Dermatophagoides</taxon>
    </lineage>
</organism>
<reference evidence="1 2" key="2">
    <citation type="journal article" date="2022" name="Mol. Biol. Evol.">
        <title>Comparative Genomics Reveals Insights into the Divergent Evolution of Astigmatic Mites and Household Pest Adaptations.</title>
        <authorList>
            <person name="Xiong Q."/>
            <person name="Wan A.T."/>
            <person name="Liu X."/>
            <person name="Fung C.S."/>
            <person name="Xiao X."/>
            <person name="Malainual N."/>
            <person name="Hou J."/>
            <person name="Wang L."/>
            <person name="Wang M."/>
            <person name="Yang K.Y."/>
            <person name="Cui Y."/>
            <person name="Leung E.L."/>
            <person name="Nong W."/>
            <person name="Shin S.K."/>
            <person name="Au S.W."/>
            <person name="Jeong K.Y."/>
            <person name="Chew F.T."/>
            <person name="Hui J.H."/>
            <person name="Leung T.F."/>
            <person name="Tungtrongchitr A."/>
            <person name="Zhong N."/>
            <person name="Liu Z."/>
            <person name="Tsui S.K."/>
        </authorList>
    </citation>
    <scope>NUCLEOTIDE SEQUENCE [LARGE SCALE GENOMIC DNA]</scope>
    <source>
        <strain evidence="1">Derp</strain>
    </source>
</reference>
<dbReference type="EMBL" id="NJHN03000047">
    <property type="protein sequence ID" value="KAH9420909.1"/>
    <property type="molecule type" value="Genomic_DNA"/>
</dbReference>
<evidence type="ECO:0000313" key="1">
    <source>
        <dbReference type="EMBL" id="KAH9420909.1"/>
    </source>
</evidence>
<evidence type="ECO:0000313" key="2">
    <source>
        <dbReference type="Proteomes" id="UP000887458"/>
    </source>
</evidence>
<gene>
    <name evidence="1" type="ORF">DERP_001343</name>
</gene>
<accession>A0ABQ8JE69</accession>
<name>A0ABQ8JE69_DERPT</name>
<protein>
    <submittedName>
        <fullName evidence="1">Uncharacterized protein</fullName>
    </submittedName>
</protein>
<sequence length="62" mass="7108">MPDSQRPYRFNQIIAKNLTAEAIGKKNQFDSIHLGPNNNSPEDGFLFDCPFSYLSFRSIRIS</sequence>
<reference evidence="1 2" key="1">
    <citation type="journal article" date="2018" name="J. Allergy Clin. Immunol.">
        <title>High-quality assembly of Dermatophagoides pteronyssinus genome and transcriptome reveals a wide range of novel allergens.</title>
        <authorList>
            <person name="Liu X.Y."/>
            <person name="Yang K.Y."/>
            <person name="Wang M.Q."/>
            <person name="Kwok J.S."/>
            <person name="Zeng X."/>
            <person name="Yang Z."/>
            <person name="Xiao X.J."/>
            <person name="Lau C.P."/>
            <person name="Li Y."/>
            <person name="Huang Z.M."/>
            <person name="Ba J.G."/>
            <person name="Yim A.K."/>
            <person name="Ouyang C.Y."/>
            <person name="Ngai S.M."/>
            <person name="Chan T.F."/>
            <person name="Leung E.L."/>
            <person name="Liu L."/>
            <person name="Liu Z.G."/>
            <person name="Tsui S.K."/>
        </authorList>
    </citation>
    <scope>NUCLEOTIDE SEQUENCE [LARGE SCALE GENOMIC DNA]</scope>
    <source>
        <strain evidence="1">Derp</strain>
    </source>
</reference>